<evidence type="ECO:0000256" key="5">
    <source>
        <dbReference type="ARBA" id="ARBA00022777"/>
    </source>
</evidence>
<accession>A0A4V2L545</accession>
<keyword evidence="6" id="KW-0067">ATP-binding</keyword>
<evidence type="ECO:0000259" key="12">
    <source>
        <dbReference type="Pfam" id="PF13807"/>
    </source>
</evidence>
<evidence type="ECO:0000256" key="9">
    <source>
        <dbReference type="SAM" id="Coils"/>
    </source>
</evidence>
<dbReference type="OrthoDB" id="9794577at2"/>
<evidence type="ECO:0000256" key="8">
    <source>
        <dbReference type="ARBA" id="ARBA00051245"/>
    </source>
</evidence>
<dbReference type="PANTHER" id="PTHR32309:SF13">
    <property type="entry name" value="FERRIC ENTEROBACTIN TRANSPORT PROTEIN FEPE"/>
    <property type="match status" value="1"/>
</dbReference>
<dbReference type="EC" id="2.7.10.2" evidence="2"/>
<keyword evidence="4" id="KW-0547">Nucleotide-binding</keyword>
<dbReference type="InterPro" id="IPR005702">
    <property type="entry name" value="Wzc-like_C"/>
</dbReference>
<dbReference type="Pfam" id="PF13807">
    <property type="entry name" value="GNVR"/>
    <property type="match status" value="1"/>
</dbReference>
<dbReference type="CDD" id="cd05387">
    <property type="entry name" value="BY-kinase"/>
    <property type="match status" value="1"/>
</dbReference>
<dbReference type="RefSeq" id="WP_131476034.1">
    <property type="nucleotide sequence ID" value="NZ_SJPE01000007.1"/>
</dbReference>
<evidence type="ECO:0000256" key="6">
    <source>
        <dbReference type="ARBA" id="ARBA00022840"/>
    </source>
</evidence>
<dbReference type="SUPFAM" id="SSF52540">
    <property type="entry name" value="P-loop containing nucleoside triphosphate hydrolases"/>
    <property type="match status" value="1"/>
</dbReference>
<evidence type="ECO:0000256" key="10">
    <source>
        <dbReference type="SAM" id="Phobius"/>
    </source>
</evidence>
<dbReference type="NCBIfam" id="TIGR01007">
    <property type="entry name" value="eps_fam"/>
    <property type="match status" value="1"/>
</dbReference>
<dbReference type="Gene3D" id="3.40.50.300">
    <property type="entry name" value="P-loop containing nucleotide triphosphate hydrolases"/>
    <property type="match status" value="1"/>
</dbReference>
<dbReference type="GO" id="GO:0004715">
    <property type="term" value="F:non-membrane spanning protein tyrosine kinase activity"/>
    <property type="evidence" value="ECO:0007669"/>
    <property type="project" value="UniProtKB-EC"/>
</dbReference>
<dbReference type="InterPro" id="IPR027417">
    <property type="entry name" value="P-loop_NTPase"/>
</dbReference>
<evidence type="ECO:0000256" key="3">
    <source>
        <dbReference type="ARBA" id="ARBA00022679"/>
    </source>
</evidence>
<proteinExistence type="inferred from homology"/>
<evidence type="ECO:0000259" key="11">
    <source>
        <dbReference type="Pfam" id="PF13614"/>
    </source>
</evidence>
<evidence type="ECO:0000256" key="2">
    <source>
        <dbReference type="ARBA" id="ARBA00011903"/>
    </source>
</evidence>
<dbReference type="InterPro" id="IPR025669">
    <property type="entry name" value="AAA_dom"/>
</dbReference>
<keyword evidence="9" id="KW-0175">Coiled coil</keyword>
<evidence type="ECO:0000256" key="7">
    <source>
        <dbReference type="ARBA" id="ARBA00023137"/>
    </source>
</evidence>
<name>A0A4V2L545_9FLAO</name>
<dbReference type="PANTHER" id="PTHR32309">
    <property type="entry name" value="TYROSINE-PROTEIN KINASE"/>
    <property type="match status" value="1"/>
</dbReference>
<dbReference type="InterPro" id="IPR050445">
    <property type="entry name" value="Bact_polysacc_biosynth/exp"/>
</dbReference>
<dbReference type="GO" id="GO:0005886">
    <property type="term" value="C:plasma membrane"/>
    <property type="evidence" value="ECO:0007669"/>
    <property type="project" value="TreeGrafter"/>
</dbReference>
<comment type="caution">
    <text evidence="13">The sequence shown here is derived from an EMBL/GenBank/DDBJ whole genome shotgun (WGS) entry which is preliminary data.</text>
</comment>
<keyword evidence="10" id="KW-0472">Membrane</keyword>
<feature type="transmembrane region" description="Helical" evidence="10">
    <location>
        <begin position="27"/>
        <end position="46"/>
    </location>
</feature>
<gene>
    <name evidence="13" type="ORF">EZL74_07755</name>
</gene>
<comment type="catalytic activity">
    <reaction evidence="8">
        <text>L-tyrosyl-[protein] + ATP = O-phospho-L-tyrosyl-[protein] + ADP + H(+)</text>
        <dbReference type="Rhea" id="RHEA:10596"/>
        <dbReference type="Rhea" id="RHEA-COMP:10136"/>
        <dbReference type="Rhea" id="RHEA-COMP:20101"/>
        <dbReference type="ChEBI" id="CHEBI:15378"/>
        <dbReference type="ChEBI" id="CHEBI:30616"/>
        <dbReference type="ChEBI" id="CHEBI:46858"/>
        <dbReference type="ChEBI" id="CHEBI:61978"/>
        <dbReference type="ChEBI" id="CHEBI:456216"/>
        <dbReference type="EC" id="2.7.10.2"/>
    </reaction>
</comment>
<keyword evidence="7" id="KW-0829">Tyrosine-protein kinase</keyword>
<dbReference type="AlphaFoldDB" id="A0A4V2L545"/>
<dbReference type="Proteomes" id="UP000293300">
    <property type="component" value="Unassembled WGS sequence"/>
</dbReference>
<protein>
    <recommendedName>
        <fullName evidence="2">non-specific protein-tyrosine kinase</fullName>
        <ecNumber evidence="2">2.7.10.2</ecNumber>
    </recommendedName>
</protein>
<keyword evidence="3 13" id="KW-0808">Transferase</keyword>
<keyword evidence="10" id="KW-0812">Transmembrane</keyword>
<keyword evidence="10" id="KW-1133">Transmembrane helix</keyword>
<sequence>MDNSHIDSQDKTSNFNIIEEFFKYFRYWYYFLISVLVCFFATKYYLNHTIPVYESQTSVKIIDDSKNSFSLPSSGLALFNRTKVNLDNQVEVLRSYRLLEQVTKSLNLTTQYYRVGYFNNIELWKNRPFNVEWMGSLVDNENKALSLEIELHKDGCKVLEINGGDANEFLPYNTIRTIKGVPFKISLQVGANPHKFFGNQFLIRKNSLQGTVIGLSSNLKILNKNENSDVLNISITGANKDKSEAILNEIIKQFDIDGLNDRRLVSQRTIEFVNERFKSLEKELDSIETRKANYKRSNELTFLEADAVSVTDSKKSAKNDVFQTETQIALSKLLEQSVKSDKNLGLLPTNIGVLNADINTQIYNFNAVVLERDRLLVSAGENNPKAKIMKSKLVDMQLNILQTIKDYQEELEVSLAKNNVVKNTTMRKFSEIPFDEKVLNGIERNKNIKEALYILLLQKREEAAVNLAITSSSIKVIDYALTNSVPASPKRGTYVMASIIVGLLLPFLVIYIGFLLDDKVHNAEDISKMARGKIILSEIPHIDDIDKLTTFNDRSILGESFRILRTNLTYVLPLKVEKQGQTILVASTIKGEGKTFTAINLSISFAIMNKKVLLIGADLRNPQLHQYLSTNKDELGLQDYLHDPTVDWHTIIKKNQLDNPNLDIILSGRIPPNPAELLSNGRKEQLINEAKKEYDLIIIDSAPTLLVTDTLLISQYVDATLYVVRADFTPKKLIPFTVNLSDREKLKNMTYVINNVGLNYGYGYKYGYSYKYKYNYAYGYGYGYGADMHGKKSIVKQFKSIFQKKSKEA</sequence>
<keyword evidence="5 13" id="KW-0418">Kinase</keyword>
<evidence type="ECO:0000256" key="1">
    <source>
        <dbReference type="ARBA" id="ARBA00007316"/>
    </source>
</evidence>
<feature type="domain" description="AAA" evidence="11">
    <location>
        <begin position="582"/>
        <end position="716"/>
    </location>
</feature>
<comment type="similarity">
    <text evidence="1">Belongs to the CpsD/CapB family.</text>
</comment>
<evidence type="ECO:0000256" key="4">
    <source>
        <dbReference type="ARBA" id="ARBA00022741"/>
    </source>
</evidence>
<dbReference type="Pfam" id="PF13614">
    <property type="entry name" value="AAA_31"/>
    <property type="match status" value="1"/>
</dbReference>
<dbReference type="InterPro" id="IPR032807">
    <property type="entry name" value="GNVR"/>
</dbReference>
<feature type="coiled-coil region" evidence="9">
    <location>
        <begin position="270"/>
        <end position="297"/>
    </location>
</feature>
<reference evidence="13 14" key="1">
    <citation type="submission" date="2019-02" db="EMBL/GenBank/DDBJ databases">
        <title>Flavobacterium sp. RD-2-33 isolated from forest soil.</title>
        <authorList>
            <person name="Chaudhary D.K."/>
        </authorList>
    </citation>
    <scope>NUCLEOTIDE SEQUENCE [LARGE SCALE GENOMIC DNA]</scope>
    <source>
        <strain evidence="13 14">RD-2-33</strain>
    </source>
</reference>
<evidence type="ECO:0000313" key="13">
    <source>
        <dbReference type="EMBL" id="TBX69260.1"/>
    </source>
</evidence>
<feature type="domain" description="Tyrosine-protein kinase G-rich" evidence="12">
    <location>
        <begin position="442"/>
        <end position="510"/>
    </location>
</feature>
<keyword evidence="14" id="KW-1185">Reference proteome</keyword>
<dbReference type="GO" id="GO:0005524">
    <property type="term" value="F:ATP binding"/>
    <property type="evidence" value="ECO:0007669"/>
    <property type="project" value="UniProtKB-KW"/>
</dbReference>
<feature type="transmembrane region" description="Helical" evidence="10">
    <location>
        <begin position="494"/>
        <end position="516"/>
    </location>
</feature>
<organism evidence="13 14">
    <name type="scientific">Flavobacterium silvisoli</name>
    <dbReference type="NCBI Taxonomy" id="2529433"/>
    <lineage>
        <taxon>Bacteria</taxon>
        <taxon>Pseudomonadati</taxon>
        <taxon>Bacteroidota</taxon>
        <taxon>Flavobacteriia</taxon>
        <taxon>Flavobacteriales</taxon>
        <taxon>Flavobacteriaceae</taxon>
        <taxon>Flavobacterium</taxon>
    </lineage>
</organism>
<dbReference type="EMBL" id="SJPE01000007">
    <property type="protein sequence ID" value="TBX69260.1"/>
    <property type="molecule type" value="Genomic_DNA"/>
</dbReference>
<evidence type="ECO:0000313" key="14">
    <source>
        <dbReference type="Proteomes" id="UP000293300"/>
    </source>
</evidence>